<accession>A0A420J6E7</accession>
<evidence type="ECO:0000313" key="2">
    <source>
        <dbReference type="Proteomes" id="UP000285405"/>
    </source>
</evidence>
<evidence type="ECO:0000313" key="1">
    <source>
        <dbReference type="EMBL" id="RKF82354.1"/>
    </source>
</evidence>
<dbReference type="EMBL" id="MCBR01001584">
    <property type="protein sequence ID" value="RKF82354.1"/>
    <property type="molecule type" value="Genomic_DNA"/>
</dbReference>
<comment type="caution">
    <text evidence="1">The sequence shown here is derived from an EMBL/GenBank/DDBJ whole genome shotgun (WGS) entry which is preliminary data.</text>
</comment>
<protein>
    <submittedName>
        <fullName evidence="1">Uncharacterized protein</fullName>
    </submittedName>
</protein>
<dbReference type="AlphaFoldDB" id="A0A420J6E7"/>
<reference evidence="1 2" key="1">
    <citation type="journal article" date="2018" name="BMC Genomics">
        <title>Comparative genome analyses reveal sequence features reflecting distinct modes of host-adaptation between dicot and monocot powdery mildew.</title>
        <authorList>
            <person name="Wu Y."/>
            <person name="Ma X."/>
            <person name="Pan Z."/>
            <person name="Kale S.D."/>
            <person name="Song Y."/>
            <person name="King H."/>
            <person name="Zhang Q."/>
            <person name="Presley C."/>
            <person name="Deng X."/>
            <person name="Wei C.I."/>
            <person name="Xiao S."/>
        </authorList>
    </citation>
    <scope>NUCLEOTIDE SEQUENCE [LARGE SCALE GENOMIC DNA]</scope>
    <source>
        <strain evidence="1">UCSC1</strain>
    </source>
</reference>
<dbReference type="Proteomes" id="UP000285405">
    <property type="component" value="Unassembled WGS sequence"/>
</dbReference>
<organism evidence="1 2">
    <name type="scientific">Golovinomyces cichoracearum</name>
    <dbReference type="NCBI Taxonomy" id="62708"/>
    <lineage>
        <taxon>Eukaryota</taxon>
        <taxon>Fungi</taxon>
        <taxon>Dikarya</taxon>
        <taxon>Ascomycota</taxon>
        <taxon>Pezizomycotina</taxon>
        <taxon>Leotiomycetes</taxon>
        <taxon>Erysiphales</taxon>
        <taxon>Erysiphaceae</taxon>
        <taxon>Golovinomyces</taxon>
    </lineage>
</organism>
<gene>
    <name evidence="1" type="ORF">GcC1_015027</name>
</gene>
<name>A0A420J6E7_9PEZI</name>
<sequence length="136" mass="15179">MTFTLMDVSFCHVTQSAPVPPLFKYKTPVGPDGPIPHPPPKCENVELTRDQRQILSSSTRLAGLTIQYTCKVRATPKKKVGRPPILTQAQLEELDELVYASLQNRQISFAQLAEVLDSGVKKHAIRSTLAREGFHR</sequence>
<dbReference type="OrthoDB" id="3560489at2759"/>
<proteinExistence type="predicted"/>